<evidence type="ECO:0000313" key="5">
    <source>
        <dbReference type="Proteomes" id="UP000530928"/>
    </source>
</evidence>
<organism evidence="4 5">
    <name type="scientific">Nonomuraea soli</name>
    <dbReference type="NCBI Taxonomy" id="1032476"/>
    <lineage>
        <taxon>Bacteria</taxon>
        <taxon>Bacillati</taxon>
        <taxon>Actinomycetota</taxon>
        <taxon>Actinomycetes</taxon>
        <taxon>Streptosporangiales</taxon>
        <taxon>Streptosporangiaceae</taxon>
        <taxon>Nonomuraea</taxon>
    </lineage>
</organism>
<dbReference type="PANTHER" id="PTHR33495">
    <property type="entry name" value="ANTI-SIGMA FACTOR ANTAGONIST TM_1081-RELATED-RELATED"/>
    <property type="match status" value="1"/>
</dbReference>
<accession>A0A7W0CEN0</accession>
<dbReference type="SUPFAM" id="SSF52091">
    <property type="entry name" value="SpoIIaa-like"/>
    <property type="match status" value="1"/>
</dbReference>
<gene>
    <name evidence="4" type="ORF">HNR30_001103</name>
</gene>
<feature type="domain" description="STAS" evidence="3">
    <location>
        <begin position="4"/>
        <end position="113"/>
    </location>
</feature>
<reference evidence="4 5" key="1">
    <citation type="submission" date="2020-07" db="EMBL/GenBank/DDBJ databases">
        <title>Genomic Encyclopedia of Type Strains, Phase IV (KMG-IV): sequencing the most valuable type-strain genomes for metagenomic binning, comparative biology and taxonomic classification.</title>
        <authorList>
            <person name="Goeker M."/>
        </authorList>
    </citation>
    <scope>NUCLEOTIDE SEQUENCE [LARGE SCALE GENOMIC DNA]</scope>
    <source>
        <strain evidence="4 5">DSM 45533</strain>
    </source>
</reference>
<proteinExistence type="inferred from homology"/>
<dbReference type="InterPro" id="IPR002645">
    <property type="entry name" value="STAS_dom"/>
</dbReference>
<dbReference type="InterPro" id="IPR003658">
    <property type="entry name" value="Anti-sigma_ant"/>
</dbReference>
<comment type="similarity">
    <text evidence="1 2">Belongs to the anti-sigma-factor antagonist family.</text>
</comment>
<protein>
    <recommendedName>
        <fullName evidence="2">Anti-sigma factor antagonist</fullName>
    </recommendedName>
</protein>
<evidence type="ECO:0000256" key="1">
    <source>
        <dbReference type="ARBA" id="ARBA00009013"/>
    </source>
</evidence>
<name>A0A7W0CEN0_9ACTN</name>
<dbReference type="NCBIfam" id="TIGR00377">
    <property type="entry name" value="ant_ant_sig"/>
    <property type="match status" value="1"/>
</dbReference>
<dbReference type="RefSeq" id="WP_181608525.1">
    <property type="nucleotide sequence ID" value="NZ_JACDUR010000001.1"/>
</dbReference>
<evidence type="ECO:0000259" key="3">
    <source>
        <dbReference type="PROSITE" id="PS50801"/>
    </source>
</evidence>
<dbReference type="InterPro" id="IPR036513">
    <property type="entry name" value="STAS_dom_sf"/>
</dbReference>
<dbReference type="AlphaFoldDB" id="A0A7W0CEN0"/>
<keyword evidence="5" id="KW-1185">Reference proteome</keyword>
<comment type="caution">
    <text evidence="4">The sequence shown here is derived from an EMBL/GenBank/DDBJ whole genome shotgun (WGS) entry which is preliminary data.</text>
</comment>
<dbReference type="PROSITE" id="PS50801">
    <property type="entry name" value="STAS"/>
    <property type="match status" value="1"/>
</dbReference>
<dbReference type="CDD" id="cd07043">
    <property type="entry name" value="STAS_anti-anti-sigma_factors"/>
    <property type="match status" value="1"/>
</dbReference>
<dbReference type="EMBL" id="JACDUR010000001">
    <property type="protein sequence ID" value="MBA2889768.1"/>
    <property type="molecule type" value="Genomic_DNA"/>
</dbReference>
<sequence>MSMLEMTQRRERGHTVVALEGEVDLDSVDRLRERLDGIVAIDGPCLIVDLTGVRFIDTTGLGMFVRFLDGVRRRGGSLALVAPRGQPLRVFSRTNLARLFPIYDSVSDAVAGAG</sequence>
<dbReference type="GO" id="GO:0043856">
    <property type="term" value="F:anti-sigma factor antagonist activity"/>
    <property type="evidence" value="ECO:0007669"/>
    <property type="project" value="InterPro"/>
</dbReference>
<evidence type="ECO:0000256" key="2">
    <source>
        <dbReference type="RuleBase" id="RU003749"/>
    </source>
</evidence>
<dbReference type="Proteomes" id="UP000530928">
    <property type="component" value="Unassembled WGS sequence"/>
</dbReference>
<dbReference type="PANTHER" id="PTHR33495:SF2">
    <property type="entry name" value="ANTI-SIGMA FACTOR ANTAGONIST TM_1081-RELATED"/>
    <property type="match status" value="1"/>
</dbReference>
<dbReference type="Pfam" id="PF01740">
    <property type="entry name" value="STAS"/>
    <property type="match status" value="1"/>
</dbReference>
<dbReference type="Gene3D" id="3.30.750.24">
    <property type="entry name" value="STAS domain"/>
    <property type="match status" value="1"/>
</dbReference>
<evidence type="ECO:0000313" key="4">
    <source>
        <dbReference type="EMBL" id="MBA2889768.1"/>
    </source>
</evidence>